<dbReference type="Pfam" id="PF04397">
    <property type="entry name" value="LytTR"/>
    <property type="match status" value="1"/>
</dbReference>
<dbReference type="Pfam" id="PF00072">
    <property type="entry name" value="Response_reg"/>
    <property type="match status" value="1"/>
</dbReference>
<evidence type="ECO:0000259" key="3">
    <source>
        <dbReference type="PROSITE" id="PS50930"/>
    </source>
</evidence>
<dbReference type="Proteomes" id="UP000664628">
    <property type="component" value="Unassembled WGS sequence"/>
</dbReference>
<protein>
    <submittedName>
        <fullName evidence="4">Response regulator transcription factor</fullName>
    </submittedName>
</protein>
<dbReference type="InterPro" id="IPR001789">
    <property type="entry name" value="Sig_transdc_resp-reg_receiver"/>
</dbReference>
<dbReference type="SUPFAM" id="SSF52172">
    <property type="entry name" value="CheY-like"/>
    <property type="match status" value="1"/>
</dbReference>
<dbReference type="EMBL" id="JAFMYW010000001">
    <property type="protein sequence ID" value="MBO0947196.1"/>
    <property type="molecule type" value="Genomic_DNA"/>
</dbReference>
<dbReference type="Gene3D" id="3.40.50.2300">
    <property type="match status" value="1"/>
</dbReference>
<accession>A0ABS3JB30</accession>
<organism evidence="4 5">
    <name type="scientific">Fibrella forsythiae</name>
    <dbReference type="NCBI Taxonomy" id="2817061"/>
    <lineage>
        <taxon>Bacteria</taxon>
        <taxon>Pseudomonadati</taxon>
        <taxon>Bacteroidota</taxon>
        <taxon>Cytophagia</taxon>
        <taxon>Cytophagales</taxon>
        <taxon>Spirosomataceae</taxon>
        <taxon>Fibrella</taxon>
    </lineage>
</organism>
<dbReference type="RefSeq" id="WP_207327113.1">
    <property type="nucleotide sequence ID" value="NZ_JAFMYW010000001.1"/>
</dbReference>
<evidence type="ECO:0000256" key="1">
    <source>
        <dbReference type="PROSITE-ProRule" id="PRU00169"/>
    </source>
</evidence>
<dbReference type="SMART" id="SM00850">
    <property type="entry name" value="LytTR"/>
    <property type="match status" value="1"/>
</dbReference>
<dbReference type="InterPro" id="IPR046947">
    <property type="entry name" value="LytR-like"/>
</dbReference>
<evidence type="ECO:0000313" key="4">
    <source>
        <dbReference type="EMBL" id="MBO0947196.1"/>
    </source>
</evidence>
<keyword evidence="5" id="KW-1185">Reference proteome</keyword>
<feature type="domain" description="Response regulatory" evidence="2">
    <location>
        <begin position="6"/>
        <end position="118"/>
    </location>
</feature>
<dbReference type="PROSITE" id="PS50930">
    <property type="entry name" value="HTH_LYTTR"/>
    <property type="match status" value="1"/>
</dbReference>
<comment type="caution">
    <text evidence="4">The sequence shown here is derived from an EMBL/GenBank/DDBJ whole genome shotgun (WGS) entry which is preliminary data.</text>
</comment>
<dbReference type="Gene3D" id="2.40.50.1020">
    <property type="entry name" value="LytTr DNA-binding domain"/>
    <property type="match status" value="1"/>
</dbReference>
<evidence type="ECO:0000313" key="5">
    <source>
        <dbReference type="Proteomes" id="UP000664628"/>
    </source>
</evidence>
<dbReference type="PROSITE" id="PS50110">
    <property type="entry name" value="RESPONSE_REGULATORY"/>
    <property type="match status" value="1"/>
</dbReference>
<reference evidence="4 5" key="1">
    <citation type="submission" date="2021-03" db="EMBL/GenBank/DDBJ databases">
        <title>Fibrella sp. HMF5405 genome sequencing and assembly.</title>
        <authorList>
            <person name="Kang H."/>
            <person name="Kim H."/>
            <person name="Bae S."/>
            <person name="Joh K."/>
        </authorList>
    </citation>
    <scope>NUCLEOTIDE SEQUENCE [LARGE SCALE GENOMIC DNA]</scope>
    <source>
        <strain evidence="4 5">HMF5405</strain>
    </source>
</reference>
<dbReference type="PANTHER" id="PTHR37299">
    <property type="entry name" value="TRANSCRIPTIONAL REGULATOR-RELATED"/>
    <property type="match status" value="1"/>
</dbReference>
<feature type="domain" description="HTH LytTR-type" evidence="3">
    <location>
        <begin position="156"/>
        <end position="262"/>
    </location>
</feature>
<proteinExistence type="predicted"/>
<sequence>MNFPLTTILIDDEPLAISRLRRLLAPRAETVTIIGEARNGAEGLALVETERPDLIFLDIEMPLLTGFELLARLSYMPLVIFATAYDQYAIRAFEENSVDYLLKPIETERLDRSISKLHGLVGNRPAGQLPNAANPYTDNLIRLLEQMKPKKELYSISVKTGEKIILLPLTDIAFFEAEEKYVFVATTDGQKYLTSYTLTNLSERLPDTFVRVSRSAVVNSHRIRECQKQFDGKFVLTLTDKKATKIITGSTYADAVRQLLSL</sequence>
<dbReference type="PANTHER" id="PTHR37299:SF1">
    <property type="entry name" value="STAGE 0 SPORULATION PROTEIN A HOMOLOG"/>
    <property type="match status" value="1"/>
</dbReference>
<keyword evidence="1" id="KW-0597">Phosphoprotein</keyword>
<dbReference type="InterPro" id="IPR007492">
    <property type="entry name" value="LytTR_DNA-bd_dom"/>
</dbReference>
<dbReference type="InterPro" id="IPR011006">
    <property type="entry name" value="CheY-like_superfamily"/>
</dbReference>
<gene>
    <name evidence="4" type="ORF">J2I46_01280</name>
</gene>
<name>A0ABS3JB30_9BACT</name>
<feature type="modified residue" description="4-aspartylphosphate" evidence="1">
    <location>
        <position position="58"/>
    </location>
</feature>
<dbReference type="SMART" id="SM00448">
    <property type="entry name" value="REC"/>
    <property type="match status" value="1"/>
</dbReference>
<evidence type="ECO:0000259" key="2">
    <source>
        <dbReference type="PROSITE" id="PS50110"/>
    </source>
</evidence>